<protein>
    <recommendedName>
        <fullName evidence="5">LPS export ABC transporter periplasmic protein LptC</fullName>
    </recommendedName>
</protein>
<dbReference type="Proteomes" id="UP000480556">
    <property type="component" value="Unassembled WGS sequence"/>
</dbReference>
<reference evidence="3 4" key="1">
    <citation type="submission" date="2019-10" db="EMBL/GenBank/DDBJ databases">
        <authorList>
            <person name="Dong K."/>
        </authorList>
    </citation>
    <scope>NUCLEOTIDE SEQUENCE [LARGE SCALE GENOMIC DNA]</scope>
    <source>
        <strain evidence="2">Dk386</strain>
        <strain evidence="3">dk386</strain>
        <strain evidence="4">dk771</strain>
        <strain evidence="1">Dk771</strain>
    </source>
</reference>
<organism evidence="1 4">
    <name type="scientific">Acinetobacter wanghuae</name>
    <dbReference type="NCBI Taxonomy" id="2662362"/>
    <lineage>
        <taxon>Bacteria</taxon>
        <taxon>Pseudomonadati</taxon>
        <taxon>Pseudomonadota</taxon>
        <taxon>Gammaproteobacteria</taxon>
        <taxon>Moraxellales</taxon>
        <taxon>Moraxellaceae</taxon>
        <taxon>Acinetobacter</taxon>
    </lineage>
</organism>
<evidence type="ECO:0000313" key="4">
    <source>
        <dbReference type="Proteomes" id="UP000480556"/>
    </source>
</evidence>
<sequence length="194" mass="21982">MDKLAITAALFALGLWVWSEYFRAIPHLEQPGVLKNFKVEVIEPHEAEYRVLDKQYYSPNQRMLHPASPMVGSFNDLAYLSNIDVLLVQPNVSTVELKQVKLEQDARCFSLEPKESTANLNQLQAQIQNLSVIAANESVANQIRRLKSNQHIKLSGDWVNVHSVKINKAFHVGFGSKNSAQCRLFRVNAITRLN</sequence>
<evidence type="ECO:0000313" key="2">
    <source>
        <dbReference type="EMBL" id="QGA11959.1"/>
    </source>
</evidence>
<evidence type="ECO:0000313" key="1">
    <source>
        <dbReference type="EMBL" id="MQW92404.1"/>
    </source>
</evidence>
<dbReference type="EMBL" id="CP045650">
    <property type="protein sequence ID" value="QGA11959.1"/>
    <property type="molecule type" value="Genomic_DNA"/>
</dbReference>
<name>A0A5Q0P4A9_9GAMM</name>
<dbReference type="EMBL" id="WITK01000013">
    <property type="protein sequence ID" value="MQW92404.1"/>
    <property type="molecule type" value="Genomic_DNA"/>
</dbReference>
<gene>
    <name evidence="2" type="ORF">GFH30_11530</name>
    <name evidence="1" type="ORF">GHJ48_08385</name>
</gene>
<evidence type="ECO:0008006" key="5">
    <source>
        <dbReference type="Google" id="ProtNLM"/>
    </source>
</evidence>
<keyword evidence="3" id="KW-1185">Reference proteome</keyword>
<dbReference type="RefSeq" id="WP_153372758.1">
    <property type="nucleotide sequence ID" value="NZ_CP045650.1"/>
</dbReference>
<accession>A0A5Q0P4A9</accession>
<proteinExistence type="predicted"/>
<dbReference type="Proteomes" id="UP000327478">
    <property type="component" value="Chromosome"/>
</dbReference>
<evidence type="ECO:0000313" key="3">
    <source>
        <dbReference type="Proteomes" id="UP000327478"/>
    </source>
</evidence>
<dbReference type="AlphaFoldDB" id="A0A5Q0P4A9"/>